<dbReference type="InterPro" id="IPR013830">
    <property type="entry name" value="SGNH_hydro"/>
</dbReference>
<gene>
    <name evidence="2" type="ORF">SAMN04489735_10664</name>
</gene>
<dbReference type="PANTHER" id="PTHR30383:SF27">
    <property type="entry name" value="SPORE GERMINATION LIPASE LIPC"/>
    <property type="match status" value="1"/>
</dbReference>
<dbReference type="EMBL" id="FNDE01000066">
    <property type="protein sequence ID" value="SDH81244.1"/>
    <property type="molecule type" value="Genomic_DNA"/>
</dbReference>
<name>A0A1G8FGG8_ANETH</name>
<reference evidence="2 3" key="1">
    <citation type="submission" date="2016-10" db="EMBL/GenBank/DDBJ databases">
        <authorList>
            <person name="de Groot N.N."/>
        </authorList>
    </citation>
    <scope>NUCLEOTIDE SEQUENCE [LARGE SCALE GENOMIC DNA]</scope>
    <source>
        <strain evidence="2 3">L 420-91</strain>
    </source>
</reference>
<dbReference type="RefSeq" id="WP_057897580.1">
    <property type="nucleotide sequence ID" value="NZ_FNDE01000066.1"/>
</dbReference>
<dbReference type="Proteomes" id="UP000198956">
    <property type="component" value="Unassembled WGS sequence"/>
</dbReference>
<dbReference type="Pfam" id="PF13472">
    <property type="entry name" value="Lipase_GDSL_2"/>
    <property type="match status" value="1"/>
</dbReference>
<dbReference type="SUPFAM" id="SSF52266">
    <property type="entry name" value="SGNH hydrolase"/>
    <property type="match status" value="1"/>
</dbReference>
<dbReference type="OrthoDB" id="26855at2"/>
<protein>
    <submittedName>
        <fullName evidence="2">Lysophospholipase L1</fullName>
    </submittedName>
</protein>
<proteinExistence type="predicted"/>
<evidence type="ECO:0000259" key="1">
    <source>
        <dbReference type="Pfam" id="PF13472"/>
    </source>
</evidence>
<evidence type="ECO:0000313" key="2">
    <source>
        <dbReference type="EMBL" id="SDH81244.1"/>
    </source>
</evidence>
<dbReference type="InterPro" id="IPR051532">
    <property type="entry name" value="Ester_Hydrolysis_Enzymes"/>
</dbReference>
<sequence>MRKVLSPLHYTAIGDSITAGIGAWFNYGYAHQYRDFIEKDWKTRVIFRNLGRPGWTSQELLHRIRNDITFFKAIKTADIITCSIGGNDLIQAGRVYDKTKNKKTVEIALQNFQRNFLSIDQSIKNIKKSSTTSYMIFYIELYNPLPEFPLARQSVKKLNRILHKAADSYTKIAPVYAAFLHHENTLLFIDGKHPNYKGHRVIAETIRRLDYKP</sequence>
<evidence type="ECO:0000313" key="3">
    <source>
        <dbReference type="Proteomes" id="UP000198956"/>
    </source>
</evidence>
<dbReference type="PANTHER" id="PTHR30383">
    <property type="entry name" value="THIOESTERASE 1/PROTEASE 1/LYSOPHOSPHOLIPASE L1"/>
    <property type="match status" value="1"/>
</dbReference>
<feature type="domain" description="SGNH hydrolase-type esterase" evidence="1">
    <location>
        <begin position="12"/>
        <end position="201"/>
    </location>
</feature>
<dbReference type="InterPro" id="IPR036514">
    <property type="entry name" value="SGNH_hydro_sf"/>
</dbReference>
<dbReference type="GO" id="GO:0004622">
    <property type="term" value="F:phosphatidylcholine lysophospholipase activity"/>
    <property type="evidence" value="ECO:0007669"/>
    <property type="project" value="TreeGrafter"/>
</dbReference>
<organism evidence="2 3">
    <name type="scientific">Aneurinibacillus thermoaerophilus</name>
    <dbReference type="NCBI Taxonomy" id="143495"/>
    <lineage>
        <taxon>Bacteria</taxon>
        <taxon>Bacillati</taxon>
        <taxon>Bacillota</taxon>
        <taxon>Bacilli</taxon>
        <taxon>Bacillales</taxon>
        <taxon>Paenibacillaceae</taxon>
        <taxon>Aneurinibacillus group</taxon>
        <taxon>Aneurinibacillus</taxon>
    </lineage>
</organism>
<dbReference type="AlphaFoldDB" id="A0A1G8FGG8"/>
<accession>A0A1G8FGG8</accession>
<dbReference type="Gene3D" id="3.40.50.1110">
    <property type="entry name" value="SGNH hydrolase"/>
    <property type="match status" value="1"/>
</dbReference>